<dbReference type="InterPro" id="IPR019734">
    <property type="entry name" value="TPR_rpt"/>
</dbReference>
<dbReference type="PANTHER" id="PTHR44227">
    <property type="match status" value="1"/>
</dbReference>
<keyword evidence="1" id="KW-0677">Repeat</keyword>
<evidence type="ECO:0000256" key="2">
    <source>
        <dbReference type="ARBA" id="ARBA00022803"/>
    </source>
</evidence>
<keyword evidence="2 3" id="KW-0802">TPR repeat</keyword>
<gene>
    <name evidence="5" type="ORF">BXT86_05370</name>
</gene>
<protein>
    <submittedName>
        <fullName evidence="5">Uncharacterized protein</fullName>
    </submittedName>
</protein>
<dbReference type="PANTHER" id="PTHR44227:SF3">
    <property type="entry name" value="PROTEIN O-MANNOSYL-TRANSFERASE TMTC4"/>
    <property type="match status" value="1"/>
</dbReference>
<feature type="transmembrane region" description="Helical" evidence="4">
    <location>
        <begin position="146"/>
        <end position="163"/>
    </location>
</feature>
<dbReference type="SMART" id="SM00028">
    <property type="entry name" value="TPR"/>
    <property type="match status" value="3"/>
</dbReference>
<feature type="transmembrane region" description="Helical" evidence="4">
    <location>
        <begin position="170"/>
        <end position="198"/>
    </location>
</feature>
<feature type="transmembrane region" description="Helical" evidence="4">
    <location>
        <begin position="242"/>
        <end position="266"/>
    </location>
</feature>
<dbReference type="AlphaFoldDB" id="A0A1V4QE68"/>
<dbReference type="PROSITE" id="PS50293">
    <property type="entry name" value="TPR_REGION"/>
    <property type="match status" value="2"/>
</dbReference>
<evidence type="ECO:0000256" key="3">
    <source>
        <dbReference type="PROSITE-ProRule" id="PRU00339"/>
    </source>
</evidence>
<evidence type="ECO:0000313" key="5">
    <source>
        <dbReference type="EMBL" id="OPX17648.1"/>
    </source>
</evidence>
<keyword evidence="4" id="KW-0812">Transmembrane</keyword>
<sequence>MKENLKQRRLIIITVFLILIITILGYYPCLHNSFTNWDDNEYVVGNIQIRSLAPKNIVQIFSTYCYGSYMPLTILSFALNYRFCRLSPFGYHMTNLILHLVNCLLVFYLFMFLTRNLSISLLTSILFAVHPLHVESVAWISARKELLFTLFFLAAIIAYLYYQKKSSKRFYYFTLIFFVLSLFSKPAAITLPFVLLIIDAFVYQRFNKNIVIDKIPLFILSIIFTIIAFFGQQSVGAVRPNISSAIFFNILSPLRIVVFYLCKTVIPVRLSCFYPIPEELPQWESPFFALMPVIIVLSIILILFLKRHNKKLIFGSLFSAITTLPVIQIVPVGQPIADRYTYLPLIGVFYLVAEAWYYLKTRTAKPIKVIFTIIVVAVICLLSYLSNIRCRVWKDGITLWSDVIEKYPSMARLYNNRGIYYAQIQRYDEALADFNRALSLDKNFIAAYNNRGNVYASLGEVDRAITDFTEALKIDSSFADAYYNRAIAYFMKREFEHALQDLLKCKGLGYEVPQEFLNEIDRALKKK</sequence>
<feature type="transmembrane region" description="Helical" evidence="4">
    <location>
        <begin position="96"/>
        <end position="114"/>
    </location>
</feature>
<dbReference type="InterPro" id="IPR011990">
    <property type="entry name" value="TPR-like_helical_dom_sf"/>
</dbReference>
<feature type="transmembrane region" description="Helical" evidence="4">
    <location>
        <begin position="9"/>
        <end position="27"/>
    </location>
</feature>
<dbReference type="EMBL" id="MUKB01000095">
    <property type="protein sequence ID" value="OPX17648.1"/>
    <property type="molecule type" value="Genomic_DNA"/>
</dbReference>
<dbReference type="Gene3D" id="1.25.40.10">
    <property type="entry name" value="Tetratricopeptide repeat domain"/>
    <property type="match status" value="2"/>
</dbReference>
<reference evidence="6" key="1">
    <citation type="submission" date="2017-01" db="EMBL/GenBank/DDBJ databases">
        <title>Novel pathways for hydrocarbon cycling and metabolic interdependencies in hydrothermal sediment communities.</title>
        <authorList>
            <person name="Dombrowski N."/>
            <person name="Seitz K."/>
            <person name="Teske A."/>
            <person name="Baker B."/>
        </authorList>
    </citation>
    <scope>NUCLEOTIDE SEQUENCE [LARGE SCALE GENOMIC DNA]</scope>
</reference>
<feature type="transmembrane region" description="Helical" evidence="4">
    <location>
        <begin position="342"/>
        <end position="359"/>
    </location>
</feature>
<name>A0A1V4QE68_UNCW3</name>
<evidence type="ECO:0000313" key="6">
    <source>
        <dbReference type="Proteomes" id="UP000191663"/>
    </source>
</evidence>
<keyword evidence="4" id="KW-0472">Membrane</keyword>
<proteinExistence type="predicted"/>
<accession>A0A1V4QE68</accession>
<dbReference type="SUPFAM" id="SSF48452">
    <property type="entry name" value="TPR-like"/>
    <property type="match status" value="1"/>
</dbReference>
<feature type="transmembrane region" description="Helical" evidence="4">
    <location>
        <begin position="121"/>
        <end position="140"/>
    </location>
</feature>
<evidence type="ECO:0000256" key="1">
    <source>
        <dbReference type="ARBA" id="ARBA00022737"/>
    </source>
</evidence>
<dbReference type="Pfam" id="PF00515">
    <property type="entry name" value="TPR_1"/>
    <property type="match status" value="1"/>
</dbReference>
<organism evidence="5 6">
    <name type="scientific">candidate division WOR-3 bacterium 4484_100</name>
    <dbReference type="NCBI Taxonomy" id="1936077"/>
    <lineage>
        <taxon>Bacteria</taxon>
        <taxon>Bacteria division WOR-3</taxon>
    </lineage>
</organism>
<feature type="transmembrane region" description="Helical" evidence="4">
    <location>
        <begin position="210"/>
        <end position="230"/>
    </location>
</feature>
<dbReference type="PROSITE" id="PS50005">
    <property type="entry name" value="TPR"/>
    <property type="match status" value="2"/>
</dbReference>
<feature type="repeat" description="TPR" evidence="3">
    <location>
        <begin position="411"/>
        <end position="444"/>
    </location>
</feature>
<dbReference type="InterPro" id="IPR052346">
    <property type="entry name" value="O-mannosyl-transferase_TMTC"/>
</dbReference>
<comment type="caution">
    <text evidence="5">The sequence shown here is derived from an EMBL/GenBank/DDBJ whole genome shotgun (WGS) entry which is preliminary data.</text>
</comment>
<feature type="transmembrane region" description="Helical" evidence="4">
    <location>
        <begin position="286"/>
        <end position="305"/>
    </location>
</feature>
<dbReference type="Proteomes" id="UP000191663">
    <property type="component" value="Unassembled WGS sequence"/>
</dbReference>
<feature type="transmembrane region" description="Helical" evidence="4">
    <location>
        <begin position="366"/>
        <end position="385"/>
    </location>
</feature>
<feature type="transmembrane region" description="Helical" evidence="4">
    <location>
        <begin position="312"/>
        <end position="330"/>
    </location>
</feature>
<feature type="repeat" description="TPR" evidence="3">
    <location>
        <begin position="445"/>
        <end position="478"/>
    </location>
</feature>
<dbReference type="Pfam" id="PF13414">
    <property type="entry name" value="TPR_11"/>
    <property type="match status" value="1"/>
</dbReference>
<keyword evidence="4" id="KW-1133">Transmembrane helix</keyword>
<evidence type="ECO:0000256" key="4">
    <source>
        <dbReference type="SAM" id="Phobius"/>
    </source>
</evidence>